<protein>
    <recommendedName>
        <fullName evidence="5">PRC-barrel domain-containing protein</fullName>
    </recommendedName>
</protein>
<dbReference type="Gene3D" id="2.30.30.240">
    <property type="entry name" value="PRC-barrel domain"/>
    <property type="match status" value="1"/>
</dbReference>
<evidence type="ECO:0000313" key="4">
    <source>
        <dbReference type="Proteomes" id="UP000549457"/>
    </source>
</evidence>
<feature type="region of interest" description="Disordered" evidence="1">
    <location>
        <begin position="145"/>
        <end position="169"/>
    </location>
</feature>
<feature type="compositionally biased region" description="Low complexity" evidence="1">
    <location>
        <begin position="28"/>
        <end position="39"/>
    </location>
</feature>
<evidence type="ECO:0000256" key="1">
    <source>
        <dbReference type="SAM" id="MobiDB-lite"/>
    </source>
</evidence>
<dbReference type="Proteomes" id="UP000549457">
    <property type="component" value="Unassembled WGS sequence"/>
</dbReference>
<comment type="caution">
    <text evidence="3">The sequence shown here is derived from an EMBL/GenBank/DDBJ whole genome shotgun (WGS) entry which is preliminary data.</text>
</comment>
<dbReference type="RefSeq" id="WP_184149969.1">
    <property type="nucleotide sequence ID" value="NZ_JACHFM010000002.1"/>
</dbReference>
<feature type="compositionally biased region" description="Low complexity" evidence="1">
    <location>
        <begin position="46"/>
        <end position="73"/>
    </location>
</feature>
<name>A0A840SI51_9RHOB</name>
<feature type="signal peptide" evidence="2">
    <location>
        <begin position="1"/>
        <end position="26"/>
    </location>
</feature>
<sequence length="169" mass="17063">MLKTLLATSAVAAVLAFGAGPAAVMAQTAPATDQPATDETAPEPVTPADPGAMAPATTPATPATAPEAATGAGSELAAIPRDELIGTDIKAGPDNETVASVEDVLLDADGNVKNIVARFGGFLGFGETTVLLMPDEVMVHRTEAGKPELTTTLTPEALKDRPEYTAPTN</sequence>
<feature type="chain" id="PRO_5032771042" description="PRC-barrel domain-containing protein" evidence="2">
    <location>
        <begin position="27"/>
        <end position="169"/>
    </location>
</feature>
<evidence type="ECO:0000313" key="3">
    <source>
        <dbReference type="EMBL" id="MBB5222699.1"/>
    </source>
</evidence>
<gene>
    <name evidence="3" type="ORF">HNP73_002635</name>
</gene>
<dbReference type="EMBL" id="JACHFM010000002">
    <property type="protein sequence ID" value="MBB5222699.1"/>
    <property type="molecule type" value="Genomic_DNA"/>
</dbReference>
<feature type="region of interest" description="Disordered" evidence="1">
    <location>
        <begin position="28"/>
        <end position="77"/>
    </location>
</feature>
<keyword evidence="4" id="KW-1185">Reference proteome</keyword>
<reference evidence="3 4" key="1">
    <citation type="submission" date="2020-08" db="EMBL/GenBank/DDBJ databases">
        <title>Genomic Encyclopedia of Type Strains, Phase IV (KMG-IV): sequencing the most valuable type-strain genomes for metagenomic binning, comparative biology and taxonomic classification.</title>
        <authorList>
            <person name="Goeker M."/>
        </authorList>
    </citation>
    <scope>NUCLEOTIDE SEQUENCE [LARGE SCALE GENOMIC DNA]</scope>
    <source>
        <strain evidence="3 4">DSM 101730</strain>
    </source>
</reference>
<evidence type="ECO:0000256" key="2">
    <source>
        <dbReference type="SAM" id="SignalP"/>
    </source>
</evidence>
<feature type="compositionally biased region" description="Low complexity" evidence="1">
    <location>
        <begin position="147"/>
        <end position="156"/>
    </location>
</feature>
<dbReference type="InterPro" id="IPR011033">
    <property type="entry name" value="PRC_barrel-like_sf"/>
</dbReference>
<accession>A0A840SI51</accession>
<dbReference type="AlphaFoldDB" id="A0A840SI51"/>
<dbReference type="SUPFAM" id="SSF50346">
    <property type="entry name" value="PRC-barrel domain"/>
    <property type="match status" value="1"/>
</dbReference>
<evidence type="ECO:0008006" key="5">
    <source>
        <dbReference type="Google" id="ProtNLM"/>
    </source>
</evidence>
<organism evidence="3 4">
    <name type="scientific">Amaricoccus macauensis</name>
    <dbReference type="NCBI Taxonomy" id="57001"/>
    <lineage>
        <taxon>Bacteria</taxon>
        <taxon>Pseudomonadati</taxon>
        <taxon>Pseudomonadota</taxon>
        <taxon>Alphaproteobacteria</taxon>
        <taxon>Rhodobacterales</taxon>
        <taxon>Paracoccaceae</taxon>
        <taxon>Amaricoccus</taxon>
    </lineage>
</organism>
<keyword evidence="2" id="KW-0732">Signal</keyword>
<proteinExistence type="predicted"/>